<evidence type="ECO:0000313" key="4">
    <source>
        <dbReference type="Proteomes" id="UP000386847"/>
    </source>
</evidence>
<dbReference type="EMBL" id="CP045725">
    <property type="protein sequence ID" value="QGF22515.1"/>
    <property type="molecule type" value="Genomic_DNA"/>
</dbReference>
<feature type="domain" description="DUF222" evidence="2">
    <location>
        <begin position="53"/>
        <end position="190"/>
    </location>
</feature>
<dbReference type="Proteomes" id="UP000386847">
    <property type="component" value="Chromosome"/>
</dbReference>
<evidence type="ECO:0000256" key="1">
    <source>
        <dbReference type="SAM" id="MobiDB-lite"/>
    </source>
</evidence>
<gene>
    <name evidence="3" type="ORF">Rai3103_01110</name>
</gene>
<dbReference type="InterPro" id="IPR003870">
    <property type="entry name" value="DUF222"/>
</dbReference>
<dbReference type="AlphaFoldDB" id="A0A5Q2FCT7"/>
<feature type="region of interest" description="Disordered" evidence="1">
    <location>
        <begin position="188"/>
        <end position="207"/>
    </location>
</feature>
<name>A0A5Q2FCT7_9ACTN</name>
<sequence length="207" mass="22053">MSEADRTVGDMEREWGTRTGQAMAGILGLLDGLLDGPDEDRALASDAERLAMTEAAIEAADRLRILAGVLVAETEAHGSDLAVTGLGVVSWLADTRRMTSREVWALVHEGRDLAALPALRAAGLAGRVSPPQVRSISRVLAQLPDELGTEQLRQAELDMVAYATEFDSQGLSTLSEHLLEVLAPRSSRSRRPSGWSANCAAPARTGN</sequence>
<proteinExistence type="predicted"/>
<dbReference type="Pfam" id="PF02720">
    <property type="entry name" value="DUF222"/>
    <property type="match status" value="1"/>
</dbReference>
<evidence type="ECO:0000259" key="2">
    <source>
        <dbReference type="Pfam" id="PF02720"/>
    </source>
</evidence>
<evidence type="ECO:0000313" key="3">
    <source>
        <dbReference type="EMBL" id="QGF22515.1"/>
    </source>
</evidence>
<organism evidence="3 4">
    <name type="scientific">Raineyella fluvialis</name>
    <dbReference type="NCBI Taxonomy" id="2662261"/>
    <lineage>
        <taxon>Bacteria</taxon>
        <taxon>Bacillati</taxon>
        <taxon>Actinomycetota</taxon>
        <taxon>Actinomycetes</taxon>
        <taxon>Propionibacteriales</taxon>
        <taxon>Propionibacteriaceae</taxon>
        <taxon>Raineyella</taxon>
    </lineage>
</organism>
<accession>A0A5Q2FCT7</accession>
<reference evidence="3 4" key="1">
    <citation type="submission" date="2019-10" db="EMBL/GenBank/DDBJ databases">
        <title>Genomic analysis of Raineyella sp. CBA3103.</title>
        <authorList>
            <person name="Roh S.W."/>
        </authorList>
    </citation>
    <scope>NUCLEOTIDE SEQUENCE [LARGE SCALE GENOMIC DNA]</scope>
    <source>
        <strain evidence="3 4">CBA3103</strain>
    </source>
</reference>
<dbReference type="KEGG" id="rain:Rai3103_01110"/>
<keyword evidence="4" id="KW-1185">Reference proteome</keyword>
<protein>
    <submittedName>
        <fullName evidence="3">DUF222 domain-containing protein</fullName>
    </submittedName>
</protein>